<sequence>MKKIVLTLLIFATANFAFSQHKFYAFSINGKYGIVDNLAKETIKPIYTSAISVPAKNQIHLKDYGDKMDIIFNTKTGAKQLYETIFSNQVQIKGVPYSIISNKGKKFLLSEETDKTIPITRDYNDFKTVGQYIIADYDEQEPFVSGGTDKNGIPLPPKIRKIKTHFVVLANDESFKTILDRGFDKYLPLYQTEEQQEDDGIVKMVSVKLEDFNRKPNFDYIVLSQGNNHKLYNAKMALVKAFVLANADDEKLKAFAEKLIKVNFSTKANREGGFVSVPPMMDPSMGKVKNSYEESEEKKPFKPYLYIKKLESGNTIFALQETEQISKRIFEAKAKSTVKLYEQGNEITIKIAGKEDSKFNYNPITGEIYLPKAYLEELGITLI</sequence>
<comment type="caution">
    <text evidence="2">The sequence shown here is derived from an EMBL/GenBank/DDBJ whole genome shotgun (WGS) entry which is preliminary data.</text>
</comment>
<accession>A0A9X3DCM7</accession>
<dbReference type="RefSeq" id="WP_010600669.1">
    <property type="nucleotide sequence ID" value="NZ_JAPJUH010000003.1"/>
</dbReference>
<dbReference type="EMBL" id="JAPJUH010000003">
    <property type="protein sequence ID" value="MCX3265187.1"/>
    <property type="molecule type" value="Genomic_DNA"/>
</dbReference>
<evidence type="ECO:0000313" key="3">
    <source>
        <dbReference type="Proteomes" id="UP001142592"/>
    </source>
</evidence>
<dbReference type="AlphaFoldDB" id="A0A9X3DCM7"/>
<feature type="chain" id="PRO_5040840385" description="Copper amine oxidase-like N-terminal domain-containing protein" evidence="1">
    <location>
        <begin position="20"/>
        <end position="383"/>
    </location>
</feature>
<dbReference type="Proteomes" id="UP001142592">
    <property type="component" value="Unassembled WGS sequence"/>
</dbReference>
<reference evidence="2" key="1">
    <citation type="submission" date="2022-11" db="EMBL/GenBank/DDBJ databases">
        <authorList>
            <person name="Graham C."/>
            <person name="Newman J.D."/>
        </authorList>
    </citation>
    <scope>NUCLEOTIDE SEQUENCE</scope>
    <source>
        <strain evidence="2">DSM 19486</strain>
    </source>
</reference>
<protein>
    <recommendedName>
        <fullName evidence="4">Copper amine oxidase-like N-terminal domain-containing protein</fullName>
    </recommendedName>
</protein>
<evidence type="ECO:0000256" key="1">
    <source>
        <dbReference type="SAM" id="SignalP"/>
    </source>
</evidence>
<keyword evidence="1" id="KW-0732">Signal</keyword>
<feature type="signal peptide" evidence="1">
    <location>
        <begin position="1"/>
        <end position="19"/>
    </location>
</feature>
<proteinExistence type="predicted"/>
<keyword evidence="3" id="KW-1185">Reference proteome</keyword>
<gene>
    <name evidence="2" type="ORF">OQZ29_10540</name>
</gene>
<name>A0A9X3DCM7_9SPHI</name>
<evidence type="ECO:0008006" key="4">
    <source>
        <dbReference type="Google" id="ProtNLM"/>
    </source>
</evidence>
<organism evidence="2 3">
    <name type="scientific">Pedobacter agri</name>
    <dbReference type="NCBI Taxonomy" id="454586"/>
    <lineage>
        <taxon>Bacteria</taxon>
        <taxon>Pseudomonadati</taxon>
        <taxon>Bacteroidota</taxon>
        <taxon>Sphingobacteriia</taxon>
        <taxon>Sphingobacteriales</taxon>
        <taxon>Sphingobacteriaceae</taxon>
        <taxon>Pedobacter</taxon>
    </lineage>
</organism>
<evidence type="ECO:0000313" key="2">
    <source>
        <dbReference type="EMBL" id="MCX3265187.1"/>
    </source>
</evidence>